<comment type="caution">
    <text evidence="2">The sequence shown here is derived from an EMBL/GenBank/DDBJ whole genome shotgun (WGS) entry which is preliminary data.</text>
</comment>
<organism evidence="2 3">
    <name type="scientific">Brachionus plicatilis</name>
    <name type="common">Marine rotifer</name>
    <name type="synonym">Brachionus muelleri</name>
    <dbReference type="NCBI Taxonomy" id="10195"/>
    <lineage>
        <taxon>Eukaryota</taxon>
        <taxon>Metazoa</taxon>
        <taxon>Spiralia</taxon>
        <taxon>Gnathifera</taxon>
        <taxon>Rotifera</taxon>
        <taxon>Eurotatoria</taxon>
        <taxon>Monogononta</taxon>
        <taxon>Pseudotrocha</taxon>
        <taxon>Ploima</taxon>
        <taxon>Brachionidae</taxon>
        <taxon>Brachionus</taxon>
    </lineage>
</organism>
<evidence type="ECO:0000313" key="3">
    <source>
        <dbReference type="Proteomes" id="UP000276133"/>
    </source>
</evidence>
<dbReference type="InterPro" id="IPR029234">
    <property type="entry name" value="CIMIP4"/>
</dbReference>
<dbReference type="AlphaFoldDB" id="A0A3M7R3V3"/>
<gene>
    <name evidence="2" type="ORF">BpHYR1_053481</name>
</gene>
<dbReference type="OrthoDB" id="5977581at2759"/>
<evidence type="ECO:0000313" key="2">
    <source>
        <dbReference type="EMBL" id="RNA18071.1"/>
    </source>
</evidence>
<name>A0A3M7R3V3_BRAPC</name>
<dbReference type="EMBL" id="REGN01004310">
    <property type="protein sequence ID" value="RNA18071.1"/>
    <property type="molecule type" value="Genomic_DNA"/>
</dbReference>
<keyword evidence="3" id="KW-1185">Reference proteome</keyword>
<feature type="region of interest" description="Disordered" evidence="1">
    <location>
        <begin position="336"/>
        <end position="357"/>
    </location>
</feature>
<proteinExistence type="predicted"/>
<accession>A0A3M7R3V3</accession>
<reference evidence="2 3" key="1">
    <citation type="journal article" date="2018" name="Sci. Rep.">
        <title>Genomic signatures of local adaptation to the degree of environmental predictability in rotifers.</title>
        <authorList>
            <person name="Franch-Gras L."/>
            <person name="Hahn C."/>
            <person name="Garcia-Roger E.M."/>
            <person name="Carmona M.J."/>
            <person name="Serra M."/>
            <person name="Gomez A."/>
        </authorList>
    </citation>
    <scope>NUCLEOTIDE SEQUENCE [LARGE SCALE GENOMIC DNA]</scope>
    <source>
        <strain evidence="2">HYR1</strain>
    </source>
</reference>
<dbReference type="Pfam" id="PF15400">
    <property type="entry name" value="TEX33"/>
    <property type="match status" value="1"/>
</dbReference>
<protein>
    <submittedName>
        <fullName evidence="2">Uncharacterized protein</fullName>
    </submittedName>
</protein>
<sequence length="396" mass="46136">MSAHPEATVKYSDYHRPESQRVKTMKFDSANPEFDAARIRVGLPRQKFFINNDNSYLNTFSFNGLNPGLKSNQSQTKDYNNLRKYVSSFEATTDKTKNVFANEQSYELNGNVVEVGNASLYNPPTFVDNRTMSENVPNVESYKAADGTIYKHFHTSDGVTKEANYPTKNVIHVPGKYHELYRQWASSDEIPQNIRHKFGTYDTERLLGDRIKVHDTLSKIHNTGIIKKKAKEEQNELNLNKNERDILVSEYYDLGNHLRHAIGHGYPTIYKTGHRESVHNGDVNKKHMESWNKNVITPHRRKTDWLSQWLELSIIDERMLKDFKVFKNEQANRLPSIPRERVERPKPKKNADAERKKAVEKEVVEVVKFDEPVADVKPNENTQEDNQFWEFYDKNT</sequence>
<feature type="region of interest" description="Disordered" evidence="1">
    <location>
        <begin position="375"/>
        <end position="396"/>
    </location>
</feature>
<evidence type="ECO:0000256" key="1">
    <source>
        <dbReference type="SAM" id="MobiDB-lite"/>
    </source>
</evidence>
<feature type="compositionally biased region" description="Basic and acidic residues" evidence="1">
    <location>
        <begin position="338"/>
        <end position="357"/>
    </location>
</feature>
<dbReference type="Proteomes" id="UP000276133">
    <property type="component" value="Unassembled WGS sequence"/>
</dbReference>